<feature type="compositionally biased region" description="Basic and acidic residues" evidence="1">
    <location>
        <begin position="13"/>
        <end position="30"/>
    </location>
</feature>
<feature type="transmembrane region" description="Helical" evidence="2">
    <location>
        <begin position="532"/>
        <end position="554"/>
    </location>
</feature>
<name>A0AAD2K072_9AGAR</name>
<feature type="transmembrane region" description="Helical" evidence="2">
    <location>
        <begin position="83"/>
        <end position="105"/>
    </location>
</feature>
<dbReference type="EMBL" id="CAVNYO010000174">
    <property type="protein sequence ID" value="CAK5271704.1"/>
    <property type="molecule type" value="Genomic_DNA"/>
</dbReference>
<protein>
    <submittedName>
        <fullName evidence="3">Uncharacterized protein</fullName>
    </submittedName>
</protein>
<gene>
    <name evidence="3" type="ORF">MYCIT1_LOCUS16949</name>
</gene>
<dbReference type="Proteomes" id="UP001295794">
    <property type="component" value="Unassembled WGS sequence"/>
</dbReference>
<evidence type="ECO:0000313" key="4">
    <source>
        <dbReference type="Proteomes" id="UP001295794"/>
    </source>
</evidence>
<accession>A0AAD2K072</accession>
<evidence type="ECO:0000313" key="3">
    <source>
        <dbReference type="EMBL" id="CAK5271704.1"/>
    </source>
</evidence>
<evidence type="ECO:0000256" key="1">
    <source>
        <dbReference type="SAM" id="MobiDB-lite"/>
    </source>
</evidence>
<organism evidence="3 4">
    <name type="scientific">Mycena citricolor</name>
    <dbReference type="NCBI Taxonomy" id="2018698"/>
    <lineage>
        <taxon>Eukaryota</taxon>
        <taxon>Fungi</taxon>
        <taxon>Dikarya</taxon>
        <taxon>Basidiomycota</taxon>
        <taxon>Agaricomycotina</taxon>
        <taxon>Agaricomycetes</taxon>
        <taxon>Agaricomycetidae</taxon>
        <taxon>Agaricales</taxon>
        <taxon>Marasmiineae</taxon>
        <taxon>Mycenaceae</taxon>
        <taxon>Mycena</taxon>
    </lineage>
</organism>
<proteinExistence type="predicted"/>
<keyword evidence="4" id="KW-1185">Reference proteome</keyword>
<comment type="caution">
    <text evidence="3">The sequence shown here is derived from an EMBL/GenBank/DDBJ whole genome shotgun (WGS) entry which is preliminary data.</text>
</comment>
<sequence>MESYPLIPSAQKESNKEFNQRHPTTRDGTGRLDGQSRVLLWPLIVIAGQSILLAFAFSFFFLVQKSGQVPLPLGLKPVMDNHLTRTYLVTLISTALAAISSFLFARSIQHTLVAQLSLPSKGLKISSLENALTVSAQSLSLAFKGWWTIFMIVVFFAGIGQTAGWNALLTPTNIIVSTPIFGREIDLSSPTLQAEFVQVWEKTLVFYVESALLSLVDMSGSMSALGRVGYPSMIDYQFYTFLSSTSGIQPMGLRFNPDLESGIEGATGVMYNTEPLPPFWTALNMTMEQQGVSGAVSCRSEILSSTSTPSLSVVTQPFPLTIGGSVYNYSITNVSSSCDGGTIETVTLSTSGNVFSALFCGKEGSLSENYTTILTGQGTYAWPYSTIVCDISPQIQTTATLYESPGYIWTKFDHSADPPVSTSANISYSLVNALAWAFLYGQTETRNSVADAVQSIYTNQANPNSTVPYEKIWEAYITGMIEFVATASKIYLASGNNTDPTRFPIVADDIVRPIRGNATTATMGWEYSPTGFLILIPTAFFALISIVLALQTLITDWRGGYHRKFDPKSPASLIAAASVGGMTETFSGLEDADIKEGADKVIRLGAVSQGVFGFVEVPLAGKI</sequence>
<keyword evidence="2" id="KW-0472">Membrane</keyword>
<reference evidence="3" key="1">
    <citation type="submission" date="2023-11" db="EMBL/GenBank/DDBJ databases">
        <authorList>
            <person name="De Vega J J."/>
            <person name="De Vega J J."/>
        </authorList>
    </citation>
    <scope>NUCLEOTIDE SEQUENCE</scope>
</reference>
<dbReference type="AlphaFoldDB" id="A0AAD2K072"/>
<evidence type="ECO:0000256" key="2">
    <source>
        <dbReference type="SAM" id="Phobius"/>
    </source>
</evidence>
<feature type="region of interest" description="Disordered" evidence="1">
    <location>
        <begin position="1"/>
        <end position="30"/>
    </location>
</feature>
<keyword evidence="2" id="KW-1133">Transmembrane helix</keyword>
<feature type="transmembrane region" description="Helical" evidence="2">
    <location>
        <begin position="146"/>
        <end position="168"/>
    </location>
</feature>
<feature type="transmembrane region" description="Helical" evidence="2">
    <location>
        <begin position="38"/>
        <end position="63"/>
    </location>
</feature>
<keyword evidence="2" id="KW-0812">Transmembrane</keyword>